<dbReference type="GeneID" id="66101668"/>
<proteinExistence type="predicted"/>
<gene>
    <name evidence="1" type="ORF">BT62DRAFT_1078275</name>
</gene>
<organism evidence="1 2">
    <name type="scientific">Guyanagaster necrorhizus</name>
    <dbReference type="NCBI Taxonomy" id="856835"/>
    <lineage>
        <taxon>Eukaryota</taxon>
        <taxon>Fungi</taxon>
        <taxon>Dikarya</taxon>
        <taxon>Basidiomycota</taxon>
        <taxon>Agaricomycotina</taxon>
        <taxon>Agaricomycetes</taxon>
        <taxon>Agaricomycetidae</taxon>
        <taxon>Agaricales</taxon>
        <taxon>Marasmiineae</taxon>
        <taxon>Physalacriaceae</taxon>
        <taxon>Guyanagaster</taxon>
    </lineage>
</organism>
<protein>
    <submittedName>
        <fullName evidence="1">Uncharacterized protein</fullName>
    </submittedName>
</protein>
<dbReference type="Proteomes" id="UP000812287">
    <property type="component" value="Unassembled WGS sequence"/>
</dbReference>
<keyword evidence="2" id="KW-1185">Reference proteome</keyword>
<dbReference type="EMBL" id="MU250543">
    <property type="protein sequence ID" value="KAG7443806.1"/>
    <property type="molecule type" value="Genomic_DNA"/>
</dbReference>
<reference evidence="1" key="1">
    <citation type="submission" date="2020-11" db="EMBL/GenBank/DDBJ databases">
        <title>Adaptations for nitrogen fixation in a non-lichenized fungal sporocarp promotes dispersal by wood-feeding termites.</title>
        <authorList>
            <consortium name="DOE Joint Genome Institute"/>
            <person name="Koch R.A."/>
            <person name="Yoon G."/>
            <person name="Arayal U."/>
            <person name="Lail K."/>
            <person name="Amirebrahimi M."/>
            <person name="Labutti K."/>
            <person name="Lipzen A."/>
            <person name="Riley R."/>
            <person name="Barry K."/>
            <person name="Henrissat B."/>
            <person name="Grigoriev I.V."/>
            <person name="Herr J.R."/>
            <person name="Aime M.C."/>
        </authorList>
    </citation>
    <scope>NUCLEOTIDE SEQUENCE</scope>
    <source>
        <strain evidence="1">MCA 3950</strain>
    </source>
</reference>
<name>A0A9P7VM85_9AGAR</name>
<evidence type="ECO:0000313" key="1">
    <source>
        <dbReference type="EMBL" id="KAG7443806.1"/>
    </source>
</evidence>
<dbReference type="AlphaFoldDB" id="A0A9P7VM85"/>
<accession>A0A9P7VM85</accession>
<dbReference type="OrthoDB" id="1470350at2759"/>
<evidence type="ECO:0000313" key="2">
    <source>
        <dbReference type="Proteomes" id="UP000812287"/>
    </source>
</evidence>
<dbReference type="RefSeq" id="XP_043037306.1">
    <property type="nucleotide sequence ID" value="XM_043179374.1"/>
</dbReference>
<sequence>MPIGAPDDSSSEMADIQIYIVYFLSSPTRRYSFLILNLSTALSKIASTPLAILVPALWRFLPNGILSIINRRGVGASGTHEYPSGHFEGYSESPSYMLLLESVLHMPNQECL</sequence>
<comment type="caution">
    <text evidence="1">The sequence shown here is derived from an EMBL/GenBank/DDBJ whole genome shotgun (WGS) entry which is preliminary data.</text>
</comment>